<accession>A0AAV7BT31</accession>
<evidence type="ECO:0000256" key="5">
    <source>
        <dbReference type="ARBA" id="ARBA00023018"/>
    </source>
</evidence>
<comment type="caution">
    <text evidence="16">Lacks conserved residue(s) required for the propagation of feature annotation.</text>
</comment>
<dbReference type="Pfam" id="PF02931">
    <property type="entry name" value="Neur_chan_LBD"/>
    <property type="match status" value="1"/>
</dbReference>
<comment type="subcellular location">
    <subcellularLocation>
        <location evidence="13">Synaptic cell membrane</location>
        <topology evidence="13">Multi-pass membrane protein</topology>
    </subcellularLocation>
</comment>
<evidence type="ECO:0000256" key="14">
    <source>
        <dbReference type="ARBA" id="ARBA00034430"/>
    </source>
</evidence>
<evidence type="ECO:0000256" key="9">
    <source>
        <dbReference type="ARBA" id="ARBA00023170"/>
    </source>
</evidence>
<evidence type="ECO:0000256" key="15">
    <source>
        <dbReference type="ARBA" id="ARBA00036239"/>
    </source>
</evidence>
<evidence type="ECO:0000256" key="1">
    <source>
        <dbReference type="ARBA" id="ARBA00022448"/>
    </source>
</evidence>
<dbReference type="Proteomes" id="UP000824782">
    <property type="component" value="Unassembled WGS sequence"/>
</dbReference>
<dbReference type="GO" id="GO:0045211">
    <property type="term" value="C:postsynaptic membrane"/>
    <property type="evidence" value="ECO:0007669"/>
    <property type="project" value="InterPro"/>
</dbReference>
<feature type="domain" description="Neurotransmitter-gated ion-channel ligand-binding" evidence="17">
    <location>
        <begin position="1"/>
        <end position="151"/>
    </location>
</feature>
<dbReference type="FunFam" id="1.20.58.390:FF:000011">
    <property type="entry name" value="neuronal acetylcholine receptor subunit alpha-7"/>
    <property type="match status" value="1"/>
</dbReference>
<comment type="catalytic activity">
    <reaction evidence="15">
        <text>Na(+)(in) = Na(+)(out)</text>
        <dbReference type="Rhea" id="RHEA:34963"/>
        <dbReference type="ChEBI" id="CHEBI:29101"/>
    </reaction>
</comment>
<dbReference type="InterPro" id="IPR038050">
    <property type="entry name" value="Neuro_actylchol_rec"/>
</dbReference>
<feature type="transmembrane region" description="Helical" evidence="16">
    <location>
        <begin position="364"/>
        <end position="384"/>
    </location>
</feature>
<keyword evidence="12 16" id="KW-0407">Ion channel</keyword>
<keyword evidence="4 16" id="KW-1133">Transmembrane helix</keyword>
<reference evidence="19" key="1">
    <citation type="thesis" date="2020" institute="ProQuest LLC" country="789 East Eisenhower Parkway, Ann Arbor, MI, USA">
        <title>Comparative Genomics and Chromosome Evolution.</title>
        <authorList>
            <person name="Mudd A.B."/>
        </authorList>
    </citation>
    <scope>NUCLEOTIDE SEQUENCE</scope>
    <source>
        <strain evidence="19">237g6f4</strain>
        <tissue evidence="19">Blood</tissue>
    </source>
</reference>
<evidence type="ECO:0000256" key="16">
    <source>
        <dbReference type="RuleBase" id="RU000687"/>
    </source>
</evidence>
<keyword evidence="11" id="KW-1071">Ligand-gated ion channel</keyword>
<keyword evidence="2" id="KW-1003">Cell membrane</keyword>
<sequence length="396" mass="45233">MYWTDYYLQWNVSEYPGVKNVRFPDGQIWKPDILLYNSADERFDASFHTNVLVNSSGHCQYLPPGIFKSSCYIDVRWFPFDIQKCKLKFGSWTYGGWSLDLQMIEADISEYISNGEWDLVGVPGKRSESFYGCCKEPYPDVTFTITMRRRTLYYGLNLLIPCVLISALALLVFLLPADSGEKISLAQYFASTMIIVGLSVVVTVIVLQYHHHDPHGGKMPKWTRIILLNWCAWFLRMKRPGEDKVRPVCQHNNKQRRCSMASVEVNTVSGQQSSNGNMLYIGFRGLEGIHCTPTTDSGVICGRMACSPTHDENLLHHPRHPEGEHDLSKILEELRYIANRFRDQDEDESICNEWKFAASVVDRLCLMAFSIFTIICTIGILMSAPNFVEAVSKDFA</sequence>
<dbReference type="InterPro" id="IPR036734">
    <property type="entry name" value="Neur_chan_lig-bd_sf"/>
</dbReference>
<dbReference type="InterPro" id="IPR036719">
    <property type="entry name" value="Neuro-gated_channel_TM_sf"/>
</dbReference>
<organism evidence="19 20">
    <name type="scientific">Engystomops pustulosus</name>
    <name type="common">Tungara frog</name>
    <name type="synonym">Physalaemus pustulosus</name>
    <dbReference type="NCBI Taxonomy" id="76066"/>
    <lineage>
        <taxon>Eukaryota</taxon>
        <taxon>Metazoa</taxon>
        <taxon>Chordata</taxon>
        <taxon>Craniata</taxon>
        <taxon>Vertebrata</taxon>
        <taxon>Euteleostomi</taxon>
        <taxon>Amphibia</taxon>
        <taxon>Batrachia</taxon>
        <taxon>Anura</taxon>
        <taxon>Neobatrachia</taxon>
        <taxon>Hyloidea</taxon>
        <taxon>Leptodactylidae</taxon>
        <taxon>Leiuperinae</taxon>
        <taxon>Engystomops</taxon>
    </lineage>
</organism>
<evidence type="ECO:0000256" key="12">
    <source>
        <dbReference type="ARBA" id="ARBA00023303"/>
    </source>
</evidence>
<evidence type="ECO:0000256" key="7">
    <source>
        <dbReference type="ARBA" id="ARBA00023136"/>
    </source>
</evidence>
<comment type="catalytic activity">
    <reaction evidence="14">
        <text>K(+)(in) = K(+)(out)</text>
        <dbReference type="Rhea" id="RHEA:29463"/>
        <dbReference type="ChEBI" id="CHEBI:29103"/>
    </reaction>
</comment>
<evidence type="ECO:0000313" key="20">
    <source>
        <dbReference type="Proteomes" id="UP000824782"/>
    </source>
</evidence>
<feature type="domain" description="Neurotransmitter-gated ion-channel transmembrane" evidence="18">
    <location>
        <begin position="158"/>
        <end position="186"/>
    </location>
</feature>
<feature type="transmembrane region" description="Helical" evidence="16">
    <location>
        <begin position="188"/>
        <end position="209"/>
    </location>
</feature>
<proteinExistence type="inferred from homology"/>
<evidence type="ECO:0000256" key="8">
    <source>
        <dbReference type="ARBA" id="ARBA00023157"/>
    </source>
</evidence>
<dbReference type="SUPFAM" id="SSF63712">
    <property type="entry name" value="Nicotinic receptor ligand binding domain-like"/>
    <property type="match status" value="1"/>
</dbReference>
<evidence type="ECO:0000259" key="17">
    <source>
        <dbReference type="Pfam" id="PF02931"/>
    </source>
</evidence>
<name>A0AAV7BT31_ENGPU</name>
<dbReference type="GO" id="GO:0022848">
    <property type="term" value="F:acetylcholine-gated monoatomic cation-selective channel activity"/>
    <property type="evidence" value="ECO:0007669"/>
    <property type="project" value="InterPro"/>
</dbReference>
<keyword evidence="7 16" id="KW-0472">Membrane</keyword>
<dbReference type="EMBL" id="WNYA01000004">
    <property type="protein sequence ID" value="KAG8575878.1"/>
    <property type="molecule type" value="Genomic_DNA"/>
</dbReference>
<dbReference type="SUPFAM" id="SSF90112">
    <property type="entry name" value="Neurotransmitter-gated ion-channel transmembrane pore"/>
    <property type="match status" value="1"/>
</dbReference>
<dbReference type="PROSITE" id="PS00236">
    <property type="entry name" value="NEUROTR_ION_CHANNEL"/>
    <property type="match status" value="1"/>
</dbReference>
<comment type="caution">
    <text evidence="19">The sequence shown here is derived from an EMBL/GenBank/DDBJ whole genome shotgun (WGS) entry which is preliminary data.</text>
</comment>
<gene>
    <name evidence="19" type="ORF">GDO81_009694</name>
</gene>
<evidence type="ECO:0000256" key="11">
    <source>
        <dbReference type="ARBA" id="ARBA00023286"/>
    </source>
</evidence>
<evidence type="ECO:0000256" key="13">
    <source>
        <dbReference type="ARBA" id="ARBA00034099"/>
    </source>
</evidence>
<evidence type="ECO:0000256" key="3">
    <source>
        <dbReference type="ARBA" id="ARBA00022692"/>
    </source>
</evidence>
<evidence type="ECO:0000256" key="4">
    <source>
        <dbReference type="ARBA" id="ARBA00022989"/>
    </source>
</evidence>
<keyword evidence="1 16" id="KW-0813">Transport</keyword>
<dbReference type="InterPro" id="IPR006201">
    <property type="entry name" value="Neur_channel"/>
</dbReference>
<keyword evidence="9" id="KW-0675">Receptor</keyword>
<feature type="transmembrane region" description="Helical" evidence="16">
    <location>
        <begin position="152"/>
        <end position="176"/>
    </location>
</feature>
<dbReference type="FunFam" id="2.70.170.10:FF:000009">
    <property type="entry name" value="Neuronal acetylcholine receptor subunit alpha-7"/>
    <property type="match status" value="1"/>
</dbReference>
<keyword evidence="3 16" id="KW-0812">Transmembrane</keyword>
<dbReference type="GO" id="GO:0004888">
    <property type="term" value="F:transmembrane signaling receptor activity"/>
    <property type="evidence" value="ECO:0007669"/>
    <property type="project" value="InterPro"/>
</dbReference>
<evidence type="ECO:0000313" key="19">
    <source>
        <dbReference type="EMBL" id="KAG8575878.1"/>
    </source>
</evidence>
<evidence type="ECO:0000256" key="10">
    <source>
        <dbReference type="ARBA" id="ARBA00023180"/>
    </source>
</evidence>
<dbReference type="InterPro" id="IPR006202">
    <property type="entry name" value="Neur_chan_lig-bd"/>
</dbReference>
<dbReference type="PRINTS" id="PR00254">
    <property type="entry name" value="NICOTINICR"/>
</dbReference>
<keyword evidence="20" id="KW-1185">Reference proteome</keyword>
<keyword evidence="5" id="KW-0770">Synapse</keyword>
<dbReference type="Pfam" id="PF02932">
    <property type="entry name" value="Neur_chan_memb"/>
    <property type="match status" value="2"/>
</dbReference>
<evidence type="ECO:0000256" key="6">
    <source>
        <dbReference type="ARBA" id="ARBA00023065"/>
    </source>
</evidence>
<dbReference type="InterPro" id="IPR006029">
    <property type="entry name" value="Neurotrans-gated_channel_TM"/>
</dbReference>
<dbReference type="Gene3D" id="2.70.170.10">
    <property type="entry name" value="Neurotransmitter-gated ion-channel ligand-binding domain"/>
    <property type="match status" value="1"/>
</dbReference>
<keyword evidence="10" id="KW-0325">Glycoprotein</keyword>
<keyword evidence="6 16" id="KW-0406">Ion transport</keyword>
<dbReference type="Gene3D" id="1.20.58.390">
    <property type="entry name" value="Neurotransmitter-gated ion-channel transmembrane domain"/>
    <property type="match status" value="3"/>
</dbReference>
<dbReference type="InterPro" id="IPR002394">
    <property type="entry name" value="Nicotinic_acetylcholine_rcpt"/>
</dbReference>
<comment type="similarity">
    <text evidence="16">Belongs to the ligand-gated ion channel (TC 1.A.9) family.</text>
</comment>
<dbReference type="PRINTS" id="PR00252">
    <property type="entry name" value="NRIONCHANNEL"/>
</dbReference>
<evidence type="ECO:0008006" key="21">
    <source>
        <dbReference type="Google" id="ProtNLM"/>
    </source>
</evidence>
<evidence type="ECO:0000256" key="2">
    <source>
        <dbReference type="ARBA" id="ARBA00022475"/>
    </source>
</evidence>
<feature type="domain" description="Neurotransmitter-gated ion-channel transmembrane" evidence="18">
    <location>
        <begin position="187"/>
        <end position="380"/>
    </location>
</feature>
<dbReference type="PANTHER" id="PTHR18945">
    <property type="entry name" value="NEUROTRANSMITTER GATED ION CHANNEL"/>
    <property type="match status" value="1"/>
</dbReference>
<dbReference type="InterPro" id="IPR018000">
    <property type="entry name" value="Neurotransmitter_ion_chnl_CS"/>
</dbReference>
<dbReference type="AlphaFoldDB" id="A0AAV7BT31"/>
<evidence type="ECO:0000259" key="18">
    <source>
        <dbReference type="Pfam" id="PF02932"/>
    </source>
</evidence>
<dbReference type="CDD" id="cd19051">
    <property type="entry name" value="LGIC_TM_cation"/>
    <property type="match status" value="1"/>
</dbReference>
<protein>
    <recommendedName>
        <fullName evidence="21">Neuronal acetylcholine receptor subunit alpha-7</fullName>
    </recommendedName>
</protein>
<keyword evidence="8" id="KW-1015">Disulfide bond</keyword>